<feature type="region of interest" description="Disordered" evidence="1">
    <location>
        <begin position="1"/>
        <end position="28"/>
    </location>
</feature>
<evidence type="ECO:0000313" key="3">
    <source>
        <dbReference type="EMBL" id="MBT1071067.1"/>
    </source>
</evidence>
<keyword evidence="4" id="KW-1185">Reference proteome</keyword>
<reference evidence="3 4" key="1">
    <citation type="submission" date="2021-05" db="EMBL/GenBank/DDBJ databases">
        <title>The draft genome of Geobacter chapellei DSM 13688.</title>
        <authorList>
            <person name="Xu Z."/>
            <person name="Masuda Y."/>
            <person name="Itoh H."/>
            <person name="Senoo K."/>
        </authorList>
    </citation>
    <scope>NUCLEOTIDE SEQUENCE [LARGE SCALE GENOMIC DNA]</scope>
    <source>
        <strain evidence="3 4">DSM 13688</strain>
    </source>
</reference>
<feature type="transmembrane region" description="Helical" evidence="2">
    <location>
        <begin position="242"/>
        <end position="269"/>
    </location>
</feature>
<evidence type="ECO:0000313" key="4">
    <source>
        <dbReference type="Proteomes" id="UP000784128"/>
    </source>
</evidence>
<keyword evidence="2" id="KW-0812">Transmembrane</keyword>
<gene>
    <name evidence="3" type="ORF">KJB30_04680</name>
</gene>
<accession>A0ABS5U5Y8</accession>
<feature type="compositionally biased region" description="Polar residues" evidence="1">
    <location>
        <begin position="15"/>
        <end position="28"/>
    </location>
</feature>
<proteinExistence type="predicted"/>
<dbReference type="RefSeq" id="WP_214296772.1">
    <property type="nucleotide sequence ID" value="NZ_JAHDYS010000003.1"/>
</dbReference>
<sequence>MKILNSEGGGMGGNATRNTETNGTSGRNLKNVPIYPKLNNDICQCPKCLEVQESNEVCIKCGLIFDKYYKSKLIRNSNSSKLNKNKTILDYGLQTKNLFDPRMQKVFNKITKTVYFYLLFAVMISIFDLGNLVISKNFCEVVKILVPSLKNTTIISKDPNNTCLILAISWTMSILMIAILSNWLIKKPITNSVIFPSNCNLKTRLMSLVLFCSIVTAFYLNAPSHPEAGRISKFVYSLLNSGTITSAIWGLVIYLQSVFTFMLIITFVVEFIEKINSNN</sequence>
<feature type="transmembrane region" description="Helical" evidence="2">
    <location>
        <begin position="205"/>
        <end position="222"/>
    </location>
</feature>
<protein>
    <submittedName>
        <fullName evidence="3">Uncharacterized protein</fullName>
    </submittedName>
</protein>
<dbReference type="Proteomes" id="UP000784128">
    <property type="component" value="Unassembled WGS sequence"/>
</dbReference>
<keyword evidence="2" id="KW-0472">Membrane</keyword>
<feature type="transmembrane region" description="Helical" evidence="2">
    <location>
        <begin position="114"/>
        <end position="134"/>
    </location>
</feature>
<dbReference type="EMBL" id="JAHDYS010000003">
    <property type="protein sequence ID" value="MBT1071067.1"/>
    <property type="molecule type" value="Genomic_DNA"/>
</dbReference>
<organism evidence="3 4">
    <name type="scientific">Pelotalea chapellei</name>
    <dbReference type="NCBI Taxonomy" id="44671"/>
    <lineage>
        <taxon>Bacteria</taxon>
        <taxon>Pseudomonadati</taxon>
        <taxon>Thermodesulfobacteriota</taxon>
        <taxon>Desulfuromonadia</taxon>
        <taxon>Geobacterales</taxon>
        <taxon>Geobacteraceae</taxon>
        <taxon>Pelotalea</taxon>
    </lineage>
</organism>
<evidence type="ECO:0000256" key="1">
    <source>
        <dbReference type="SAM" id="MobiDB-lite"/>
    </source>
</evidence>
<feature type="transmembrane region" description="Helical" evidence="2">
    <location>
        <begin position="164"/>
        <end position="185"/>
    </location>
</feature>
<comment type="caution">
    <text evidence="3">The sequence shown here is derived from an EMBL/GenBank/DDBJ whole genome shotgun (WGS) entry which is preliminary data.</text>
</comment>
<evidence type="ECO:0000256" key="2">
    <source>
        <dbReference type="SAM" id="Phobius"/>
    </source>
</evidence>
<name>A0ABS5U5Y8_9BACT</name>
<keyword evidence="2" id="KW-1133">Transmembrane helix</keyword>